<dbReference type="Proteomes" id="UP000003244">
    <property type="component" value="Unassembled WGS sequence"/>
</dbReference>
<feature type="transmembrane region" description="Helical" evidence="8">
    <location>
        <begin position="163"/>
        <end position="182"/>
    </location>
</feature>
<evidence type="ECO:0000256" key="6">
    <source>
        <dbReference type="ARBA" id="ARBA00022989"/>
    </source>
</evidence>
<dbReference type="PANTHER" id="PTHR36838">
    <property type="entry name" value="AUXIN EFFLUX CARRIER FAMILY PROTEIN"/>
    <property type="match status" value="1"/>
</dbReference>
<gene>
    <name evidence="9" type="ORF">HMPREF0634_0309</name>
</gene>
<dbReference type="eggNOG" id="COG0679">
    <property type="taxonomic scope" value="Bacteria"/>
</dbReference>
<feature type="transmembrane region" description="Helical" evidence="8">
    <location>
        <begin position="255"/>
        <end position="277"/>
    </location>
</feature>
<feature type="transmembrane region" description="Helical" evidence="8">
    <location>
        <begin position="98"/>
        <end position="120"/>
    </location>
</feature>
<keyword evidence="4" id="KW-1003">Cell membrane</keyword>
<dbReference type="GO" id="GO:0055085">
    <property type="term" value="P:transmembrane transport"/>
    <property type="evidence" value="ECO:0007669"/>
    <property type="project" value="InterPro"/>
</dbReference>
<dbReference type="OrthoDB" id="9798064at2"/>
<feature type="transmembrane region" description="Helical" evidence="8">
    <location>
        <begin position="65"/>
        <end position="86"/>
    </location>
</feature>
<comment type="similarity">
    <text evidence="2">Belongs to the auxin efflux carrier (TC 2.A.69) family.</text>
</comment>
<evidence type="ECO:0000256" key="1">
    <source>
        <dbReference type="ARBA" id="ARBA00004651"/>
    </source>
</evidence>
<name>E0E1E0_9FIRM</name>
<dbReference type="Pfam" id="PF03547">
    <property type="entry name" value="Mem_trans"/>
    <property type="match status" value="2"/>
</dbReference>
<dbReference type="STRING" id="596315.HMPREF0634_0309"/>
<dbReference type="GO" id="GO:0005886">
    <property type="term" value="C:plasma membrane"/>
    <property type="evidence" value="ECO:0007669"/>
    <property type="project" value="UniProtKB-SubCell"/>
</dbReference>
<comment type="subcellular location">
    <subcellularLocation>
        <location evidence="1">Cell membrane</location>
        <topology evidence="1">Multi-pass membrane protein</topology>
    </subcellularLocation>
</comment>
<keyword evidence="5 8" id="KW-0812">Transmembrane</keyword>
<feature type="transmembrane region" description="Helical" evidence="8">
    <location>
        <begin position="230"/>
        <end position="249"/>
    </location>
</feature>
<keyword evidence="6 8" id="KW-1133">Transmembrane helix</keyword>
<dbReference type="EMBL" id="ADGQ01000010">
    <property type="protein sequence ID" value="EFM65294.1"/>
    <property type="molecule type" value="Genomic_DNA"/>
</dbReference>
<feature type="transmembrane region" description="Helical" evidence="8">
    <location>
        <begin position="188"/>
        <end position="209"/>
    </location>
</feature>
<evidence type="ECO:0000256" key="7">
    <source>
        <dbReference type="ARBA" id="ARBA00023136"/>
    </source>
</evidence>
<dbReference type="RefSeq" id="WP_007788272.1">
    <property type="nucleotide sequence ID" value="NZ_ADGQ01000010.1"/>
</dbReference>
<accession>E0E1E0</accession>
<dbReference type="GeneID" id="84799987"/>
<reference evidence="9 10" key="1">
    <citation type="submission" date="2010-08" db="EMBL/GenBank/DDBJ databases">
        <authorList>
            <person name="Harkins D.M."/>
            <person name="Madupu R."/>
            <person name="Durkin A.S."/>
            <person name="Torralba M."/>
            <person name="Methe B."/>
            <person name="Sutton G.G."/>
            <person name="Nelson K.E."/>
        </authorList>
    </citation>
    <scope>NUCLEOTIDE SEQUENCE [LARGE SCALE GENOMIC DNA]</scope>
    <source>
        <strain evidence="9 10">DSM 17678</strain>
    </source>
</reference>
<feature type="transmembrane region" description="Helical" evidence="8">
    <location>
        <begin position="289"/>
        <end position="307"/>
    </location>
</feature>
<feature type="transmembrane region" description="Helical" evidence="8">
    <location>
        <begin position="6"/>
        <end position="23"/>
    </location>
</feature>
<sequence>MQVVFTNVLILFMLLFLGYLIGIKKIVAHSSINDLTNLVVDVSMPCTIALSMVRPFDARLLGDAIKVMVAVLIFQLFLSGLAYYAAKILKVDPKKSGSWIFSLVFSNNAFVGYPLMYALYGNDGLFLMAMGNIVQNVLIFSLGIKLITLNYNLRDRIRLRHIIFTKQNIAVVVGMFIFFLQIPVPKPVLTLVTYVANLTVPLSMMVVGMSLSRYDVSKMFTDKEAYRLTIIRMVLLPLVMVAIFKGLGIQANQNLPLAILFFTAALPAPAFTTIMAERYNTSIEFSSKCVFLTTIISILTVPILAGLL</sequence>
<feature type="transmembrane region" description="Helical" evidence="8">
    <location>
        <begin position="126"/>
        <end position="151"/>
    </location>
</feature>
<evidence type="ECO:0000313" key="10">
    <source>
        <dbReference type="Proteomes" id="UP000003244"/>
    </source>
</evidence>
<keyword evidence="10" id="KW-1185">Reference proteome</keyword>
<comment type="caution">
    <text evidence="9">The sequence shown here is derived from an EMBL/GenBank/DDBJ whole genome shotgun (WGS) entry which is preliminary data.</text>
</comment>
<evidence type="ECO:0000256" key="2">
    <source>
        <dbReference type="ARBA" id="ARBA00010145"/>
    </source>
</evidence>
<protein>
    <submittedName>
        <fullName evidence="9">Transporter, auxin efflux carrier (AEC) family protein</fullName>
    </submittedName>
</protein>
<dbReference type="InterPro" id="IPR004776">
    <property type="entry name" value="Mem_transp_PIN-like"/>
</dbReference>
<evidence type="ECO:0000313" key="9">
    <source>
        <dbReference type="EMBL" id="EFM65294.1"/>
    </source>
</evidence>
<evidence type="ECO:0000256" key="8">
    <source>
        <dbReference type="SAM" id="Phobius"/>
    </source>
</evidence>
<evidence type="ECO:0000256" key="3">
    <source>
        <dbReference type="ARBA" id="ARBA00022448"/>
    </source>
</evidence>
<evidence type="ECO:0000256" key="5">
    <source>
        <dbReference type="ARBA" id="ARBA00022692"/>
    </source>
</evidence>
<dbReference type="Gene3D" id="1.20.1530.20">
    <property type="match status" value="1"/>
</dbReference>
<proteinExistence type="inferred from homology"/>
<dbReference type="InterPro" id="IPR038770">
    <property type="entry name" value="Na+/solute_symporter_sf"/>
</dbReference>
<organism evidence="9 10">
    <name type="scientific">Peptostreptococcus stomatis DSM 17678</name>
    <dbReference type="NCBI Taxonomy" id="596315"/>
    <lineage>
        <taxon>Bacteria</taxon>
        <taxon>Bacillati</taxon>
        <taxon>Bacillota</taxon>
        <taxon>Clostridia</taxon>
        <taxon>Peptostreptococcales</taxon>
        <taxon>Peptostreptococcaceae</taxon>
        <taxon>Peptostreptococcus</taxon>
    </lineage>
</organism>
<dbReference type="PANTHER" id="PTHR36838:SF1">
    <property type="entry name" value="SLR1864 PROTEIN"/>
    <property type="match status" value="1"/>
</dbReference>
<keyword evidence="7 8" id="KW-0472">Membrane</keyword>
<feature type="transmembrane region" description="Helical" evidence="8">
    <location>
        <begin position="35"/>
        <end position="53"/>
    </location>
</feature>
<dbReference type="AlphaFoldDB" id="E0E1E0"/>
<keyword evidence="3" id="KW-0813">Transport</keyword>
<evidence type="ECO:0000256" key="4">
    <source>
        <dbReference type="ARBA" id="ARBA00022475"/>
    </source>
</evidence>